<name>A0A1B0C1K6_9MUSC</name>
<evidence type="ECO:0000313" key="1">
    <source>
        <dbReference type="EnsemblMetazoa" id="GPPI046656-PA"/>
    </source>
</evidence>
<reference evidence="2" key="1">
    <citation type="submission" date="2015-01" db="EMBL/GenBank/DDBJ databases">
        <authorList>
            <person name="Aksoy S."/>
            <person name="Warren W."/>
            <person name="Wilson R.K."/>
        </authorList>
    </citation>
    <scope>NUCLEOTIDE SEQUENCE [LARGE SCALE GENOMIC DNA]</scope>
    <source>
        <strain evidence="2">IAEA</strain>
    </source>
</reference>
<sequence length="103" mass="11658">MKIAHFMTIMEISYEYDIRMQGHSSSNCDKLDTPFIIDSIKKLENLTATRNALIHDTSNTSNISKDISRNCIISMIIVPGFLASTKPFHELFTGRDKSFLCIA</sequence>
<keyword evidence="2" id="KW-1185">Reference proteome</keyword>
<organism evidence="1 2">
    <name type="scientific">Glossina palpalis gambiensis</name>
    <dbReference type="NCBI Taxonomy" id="67801"/>
    <lineage>
        <taxon>Eukaryota</taxon>
        <taxon>Metazoa</taxon>
        <taxon>Ecdysozoa</taxon>
        <taxon>Arthropoda</taxon>
        <taxon>Hexapoda</taxon>
        <taxon>Insecta</taxon>
        <taxon>Pterygota</taxon>
        <taxon>Neoptera</taxon>
        <taxon>Endopterygota</taxon>
        <taxon>Diptera</taxon>
        <taxon>Brachycera</taxon>
        <taxon>Muscomorpha</taxon>
        <taxon>Hippoboscoidea</taxon>
        <taxon>Glossinidae</taxon>
        <taxon>Glossina</taxon>
    </lineage>
</organism>
<evidence type="ECO:0000313" key="2">
    <source>
        <dbReference type="Proteomes" id="UP000092460"/>
    </source>
</evidence>
<dbReference type="VEuPathDB" id="VectorBase:GPPI046656"/>
<reference evidence="1" key="2">
    <citation type="submission" date="2020-05" db="UniProtKB">
        <authorList>
            <consortium name="EnsemblMetazoa"/>
        </authorList>
    </citation>
    <scope>IDENTIFICATION</scope>
    <source>
        <strain evidence="1">IAEA</strain>
    </source>
</reference>
<accession>A0A1B0C1K6</accession>
<dbReference type="Proteomes" id="UP000092460">
    <property type="component" value="Unassembled WGS sequence"/>
</dbReference>
<proteinExistence type="predicted"/>
<dbReference type="EMBL" id="JXJN01024103">
    <property type="status" value="NOT_ANNOTATED_CDS"/>
    <property type="molecule type" value="Genomic_DNA"/>
</dbReference>
<protein>
    <submittedName>
        <fullName evidence="1">Uncharacterized protein</fullName>
    </submittedName>
</protein>
<dbReference type="AlphaFoldDB" id="A0A1B0C1K6"/>
<dbReference type="EnsemblMetazoa" id="GPPI046656-RA">
    <property type="protein sequence ID" value="GPPI046656-PA"/>
    <property type="gene ID" value="GPPI046656"/>
</dbReference>